<sequence>MRADVATEVHFPVPRTTIYPTPPIPICIYGLTGSGDRVALSMPSSRVRRRGMGESSIQRKSRARPVVLIKSVAGRPIHCPRKPLSSA</sequence>
<proteinExistence type="predicted"/>
<dbReference type="AlphaFoldDB" id="A0A5A5TC89"/>
<accession>A0A5A5TC89</accession>
<keyword evidence="2" id="KW-1185">Reference proteome</keyword>
<dbReference type="EMBL" id="BIXY01000028">
    <property type="protein sequence ID" value="GCF08629.1"/>
    <property type="molecule type" value="Genomic_DNA"/>
</dbReference>
<gene>
    <name evidence="1" type="ORF">KDI_21930</name>
</gene>
<protein>
    <submittedName>
        <fullName evidence="1">Uncharacterized protein</fullName>
    </submittedName>
</protein>
<evidence type="ECO:0000313" key="2">
    <source>
        <dbReference type="Proteomes" id="UP000322530"/>
    </source>
</evidence>
<reference evidence="1 2" key="1">
    <citation type="submission" date="2019-01" db="EMBL/GenBank/DDBJ databases">
        <title>Draft genome sequence of Dictyobacter sp. Uno17.</title>
        <authorList>
            <person name="Wang C.M."/>
            <person name="Zheng Y."/>
            <person name="Sakai Y."/>
            <person name="Abe K."/>
            <person name="Yokota A."/>
            <person name="Yabe S."/>
        </authorList>
    </citation>
    <scope>NUCLEOTIDE SEQUENCE [LARGE SCALE GENOMIC DNA]</scope>
    <source>
        <strain evidence="1 2">Uno17</strain>
    </source>
</reference>
<evidence type="ECO:0000313" key="1">
    <source>
        <dbReference type="EMBL" id="GCF08629.1"/>
    </source>
</evidence>
<name>A0A5A5TC89_9CHLR</name>
<comment type="caution">
    <text evidence="1">The sequence shown here is derived from an EMBL/GenBank/DDBJ whole genome shotgun (WGS) entry which is preliminary data.</text>
</comment>
<dbReference type="Proteomes" id="UP000322530">
    <property type="component" value="Unassembled WGS sequence"/>
</dbReference>
<organism evidence="1 2">
    <name type="scientific">Dictyobacter arantiisoli</name>
    <dbReference type="NCBI Taxonomy" id="2014874"/>
    <lineage>
        <taxon>Bacteria</taxon>
        <taxon>Bacillati</taxon>
        <taxon>Chloroflexota</taxon>
        <taxon>Ktedonobacteria</taxon>
        <taxon>Ktedonobacterales</taxon>
        <taxon>Dictyobacteraceae</taxon>
        <taxon>Dictyobacter</taxon>
    </lineage>
</organism>